<accession>A0A371GZC8</accession>
<dbReference type="GO" id="GO:0015074">
    <property type="term" value="P:DNA integration"/>
    <property type="evidence" value="ECO:0007669"/>
    <property type="project" value="InterPro"/>
</dbReference>
<sequence>MAISRRNEMPQQPVLFCENFDVWGIDFMGPLPISNGYSYILHVIDYMSRWVEARTTRTNDAKAVVDFLKSNFFCRVPNTARNVPIPDCVRESMSLADRDRTQSM</sequence>
<dbReference type="Pfam" id="PF00665">
    <property type="entry name" value="rve"/>
    <property type="match status" value="1"/>
</dbReference>
<dbReference type="InterPro" id="IPR036397">
    <property type="entry name" value="RNaseH_sf"/>
</dbReference>
<dbReference type="InterPro" id="IPR001584">
    <property type="entry name" value="Integrase_cat-core"/>
</dbReference>
<dbReference type="GO" id="GO:0003676">
    <property type="term" value="F:nucleic acid binding"/>
    <property type="evidence" value="ECO:0007669"/>
    <property type="project" value="InterPro"/>
</dbReference>
<dbReference type="OrthoDB" id="1739170at2759"/>
<dbReference type="Gene3D" id="3.30.420.10">
    <property type="entry name" value="Ribonuclease H-like superfamily/Ribonuclease H"/>
    <property type="match status" value="1"/>
</dbReference>
<dbReference type="SUPFAM" id="SSF53098">
    <property type="entry name" value="Ribonuclease H-like"/>
    <property type="match status" value="1"/>
</dbReference>
<proteinExistence type="predicted"/>
<name>A0A371GZC8_MUCPR</name>
<dbReference type="PANTHER" id="PTHR47266">
    <property type="entry name" value="ENDONUCLEASE-RELATED"/>
    <property type="match status" value="1"/>
</dbReference>
<organism evidence="2 3">
    <name type="scientific">Mucuna pruriens</name>
    <name type="common">Velvet bean</name>
    <name type="synonym">Dolichos pruriens</name>
    <dbReference type="NCBI Taxonomy" id="157652"/>
    <lineage>
        <taxon>Eukaryota</taxon>
        <taxon>Viridiplantae</taxon>
        <taxon>Streptophyta</taxon>
        <taxon>Embryophyta</taxon>
        <taxon>Tracheophyta</taxon>
        <taxon>Spermatophyta</taxon>
        <taxon>Magnoliopsida</taxon>
        <taxon>eudicotyledons</taxon>
        <taxon>Gunneridae</taxon>
        <taxon>Pentapetalae</taxon>
        <taxon>rosids</taxon>
        <taxon>fabids</taxon>
        <taxon>Fabales</taxon>
        <taxon>Fabaceae</taxon>
        <taxon>Papilionoideae</taxon>
        <taxon>50 kb inversion clade</taxon>
        <taxon>NPAAA clade</taxon>
        <taxon>indigoferoid/millettioid clade</taxon>
        <taxon>Phaseoleae</taxon>
        <taxon>Mucuna</taxon>
    </lineage>
</organism>
<dbReference type="InterPro" id="IPR012337">
    <property type="entry name" value="RNaseH-like_sf"/>
</dbReference>
<evidence type="ECO:0000313" key="3">
    <source>
        <dbReference type="Proteomes" id="UP000257109"/>
    </source>
</evidence>
<feature type="non-terminal residue" evidence="2">
    <location>
        <position position="1"/>
    </location>
</feature>
<dbReference type="AlphaFoldDB" id="A0A371GZC8"/>
<dbReference type="PROSITE" id="PS50994">
    <property type="entry name" value="INTEGRASE"/>
    <property type="match status" value="1"/>
</dbReference>
<evidence type="ECO:0000313" key="2">
    <source>
        <dbReference type="EMBL" id="RDX95918.1"/>
    </source>
</evidence>
<evidence type="ECO:0000259" key="1">
    <source>
        <dbReference type="PROSITE" id="PS50994"/>
    </source>
</evidence>
<dbReference type="Proteomes" id="UP000257109">
    <property type="component" value="Unassembled WGS sequence"/>
</dbReference>
<reference evidence="2" key="1">
    <citation type="submission" date="2018-05" db="EMBL/GenBank/DDBJ databases">
        <title>Draft genome of Mucuna pruriens seed.</title>
        <authorList>
            <person name="Nnadi N.E."/>
            <person name="Vos R."/>
            <person name="Hasami M.H."/>
            <person name="Devisetty U.K."/>
            <person name="Aguiy J.C."/>
        </authorList>
    </citation>
    <scope>NUCLEOTIDE SEQUENCE [LARGE SCALE GENOMIC DNA]</scope>
    <source>
        <strain evidence="2">JCA_2017</strain>
    </source>
</reference>
<keyword evidence="3" id="KW-1185">Reference proteome</keyword>
<dbReference type="EMBL" id="QJKJ01004016">
    <property type="protein sequence ID" value="RDX95918.1"/>
    <property type="molecule type" value="Genomic_DNA"/>
</dbReference>
<protein>
    <recommendedName>
        <fullName evidence="1">Integrase catalytic domain-containing protein</fullName>
    </recommendedName>
</protein>
<gene>
    <name evidence="2" type="ORF">CR513_21488</name>
</gene>
<comment type="caution">
    <text evidence="2">The sequence shown here is derived from an EMBL/GenBank/DDBJ whole genome shotgun (WGS) entry which is preliminary data.</text>
</comment>
<dbReference type="InterPro" id="IPR052160">
    <property type="entry name" value="Gypsy_RT_Integrase-like"/>
</dbReference>
<feature type="domain" description="Integrase catalytic" evidence="1">
    <location>
        <begin position="9"/>
        <end position="104"/>
    </location>
</feature>